<dbReference type="InterPro" id="IPR035911">
    <property type="entry name" value="MurE/MurF_N"/>
</dbReference>
<keyword evidence="1 10" id="KW-0963">Cytoplasm</keyword>
<dbReference type="Pfam" id="PF08245">
    <property type="entry name" value="Mur_ligase_M"/>
    <property type="match status" value="1"/>
</dbReference>
<evidence type="ECO:0000313" key="16">
    <source>
        <dbReference type="Proteomes" id="UP001387364"/>
    </source>
</evidence>
<evidence type="ECO:0000256" key="1">
    <source>
        <dbReference type="ARBA" id="ARBA00022490"/>
    </source>
</evidence>
<keyword evidence="6 10" id="KW-0133">Cell shape</keyword>
<dbReference type="InterPro" id="IPR036615">
    <property type="entry name" value="Mur_ligase_C_dom_sf"/>
</dbReference>
<evidence type="ECO:0000256" key="7">
    <source>
        <dbReference type="ARBA" id="ARBA00022984"/>
    </source>
</evidence>
<dbReference type="PANTHER" id="PTHR43024:SF1">
    <property type="entry name" value="UDP-N-ACETYLMURAMOYL-TRIPEPTIDE--D-ALANYL-D-ALANINE LIGASE"/>
    <property type="match status" value="1"/>
</dbReference>
<keyword evidence="3 10" id="KW-0132">Cell division</keyword>
<keyword evidence="7 10" id="KW-0573">Peptidoglycan synthesis</keyword>
<dbReference type="SUPFAM" id="SSF63418">
    <property type="entry name" value="MurE/MurF N-terminal domain"/>
    <property type="match status" value="1"/>
</dbReference>
<evidence type="ECO:0000256" key="2">
    <source>
        <dbReference type="ARBA" id="ARBA00022598"/>
    </source>
</evidence>
<evidence type="ECO:0000256" key="9">
    <source>
        <dbReference type="ARBA" id="ARBA00023316"/>
    </source>
</evidence>
<evidence type="ECO:0000313" key="15">
    <source>
        <dbReference type="EMBL" id="WXB93509.1"/>
    </source>
</evidence>
<evidence type="ECO:0000256" key="4">
    <source>
        <dbReference type="ARBA" id="ARBA00022741"/>
    </source>
</evidence>
<comment type="pathway">
    <text evidence="10 11">Cell wall biogenesis; peptidoglycan biosynthesis.</text>
</comment>
<evidence type="ECO:0000259" key="13">
    <source>
        <dbReference type="Pfam" id="PF02875"/>
    </source>
</evidence>
<accession>A0ABZ2N7U7</accession>
<evidence type="ECO:0000256" key="5">
    <source>
        <dbReference type="ARBA" id="ARBA00022840"/>
    </source>
</evidence>
<name>A0ABZ2N7U7_9BACI</name>
<keyword evidence="8 10" id="KW-0131">Cell cycle</keyword>
<dbReference type="Proteomes" id="UP001387364">
    <property type="component" value="Chromosome"/>
</dbReference>
<dbReference type="EC" id="6.3.2.10" evidence="10 11"/>
<dbReference type="Gene3D" id="3.40.1390.10">
    <property type="entry name" value="MurE/MurF, N-terminal domain"/>
    <property type="match status" value="1"/>
</dbReference>
<reference evidence="15 16" key="1">
    <citation type="submission" date="2024-02" db="EMBL/GenBank/DDBJ databases">
        <title>Seven novel Bacillus-like species.</title>
        <authorList>
            <person name="Liu G."/>
        </authorList>
    </citation>
    <scope>NUCLEOTIDE SEQUENCE [LARGE SCALE GENOMIC DNA]</scope>
    <source>
        <strain evidence="15 16">FJAT-52991</strain>
    </source>
</reference>
<gene>
    <name evidence="10 15" type="primary">murF</name>
    <name evidence="15" type="ORF">WDJ61_02235</name>
</gene>
<evidence type="ECO:0000256" key="11">
    <source>
        <dbReference type="RuleBase" id="RU004136"/>
    </source>
</evidence>
<dbReference type="HAMAP" id="MF_02019">
    <property type="entry name" value="MurF"/>
    <property type="match status" value="1"/>
</dbReference>
<dbReference type="InterPro" id="IPR036565">
    <property type="entry name" value="Mur-like_cat_sf"/>
</dbReference>
<dbReference type="Pfam" id="PF02875">
    <property type="entry name" value="Mur_ligase_C"/>
    <property type="match status" value="1"/>
</dbReference>
<protein>
    <recommendedName>
        <fullName evidence="10 11">UDP-N-acetylmuramoyl-tripeptide--D-alanyl-D-alanine ligase</fullName>
        <ecNumber evidence="10 11">6.3.2.10</ecNumber>
    </recommendedName>
    <alternativeName>
        <fullName evidence="10">D-alanyl-D-alanine-adding enzyme</fullName>
    </alternativeName>
</protein>
<feature type="domain" description="Mur ligase C-terminal" evidence="13">
    <location>
        <begin position="319"/>
        <end position="445"/>
    </location>
</feature>
<dbReference type="InterPro" id="IPR005863">
    <property type="entry name" value="UDP-N-AcMur_synth"/>
</dbReference>
<keyword evidence="4 10" id="KW-0547">Nucleotide-binding</keyword>
<dbReference type="PANTHER" id="PTHR43024">
    <property type="entry name" value="UDP-N-ACETYLMURAMOYL-TRIPEPTIDE--D-ALANYL-D-ALANINE LIGASE"/>
    <property type="match status" value="1"/>
</dbReference>
<dbReference type="SUPFAM" id="SSF53244">
    <property type="entry name" value="MurD-like peptide ligases, peptide-binding domain"/>
    <property type="match status" value="1"/>
</dbReference>
<evidence type="ECO:0000259" key="14">
    <source>
        <dbReference type="Pfam" id="PF08245"/>
    </source>
</evidence>
<dbReference type="Gene3D" id="3.40.1190.10">
    <property type="entry name" value="Mur-like, catalytic domain"/>
    <property type="match status" value="1"/>
</dbReference>
<dbReference type="InterPro" id="IPR000713">
    <property type="entry name" value="Mur_ligase_N"/>
</dbReference>
<dbReference type="GO" id="GO:0047480">
    <property type="term" value="F:UDP-N-acetylmuramoyl-tripeptide-D-alanyl-D-alanine ligase activity"/>
    <property type="evidence" value="ECO:0007669"/>
    <property type="project" value="UniProtKB-EC"/>
</dbReference>
<keyword evidence="9 10" id="KW-0961">Cell wall biogenesis/degradation</keyword>
<comment type="similarity">
    <text evidence="10">Belongs to the MurCDEF family. MurF subfamily.</text>
</comment>
<evidence type="ECO:0000256" key="8">
    <source>
        <dbReference type="ARBA" id="ARBA00023306"/>
    </source>
</evidence>
<feature type="domain" description="Mur ligase N-terminal catalytic" evidence="12">
    <location>
        <begin position="27"/>
        <end position="101"/>
    </location>
</feature>
<keyword evidence="5 10" id="KW-0067">ATP-binding</keyword>
<evidence type="ECO:0000256" key="3">
    <source>
        <dbReference type="ARBA" id="ARBA00022618"/>
    </source>
</evidence>
<keyword evidence="2 10" id="KW-0436">Ligase</keyword>
<comment type="subcellular location">
    <subcellularLocation>
        <location evidence="10 11">Cytoplasm</location>
    </subcellularLocation>
</comment>
<dbReference type="SUPFAM" id="SSF53623">
    <property type="entry name" value="MurD-like peptide ligases, catalytic domain"/>
    <property type="match status" value="1"/>
</dbReference>
<evidence type="ECO:0000256" key="10">
    <source>
        <dbReference type="HAMAP-Rule" id="MF_02019"/>
    </source>
</evidence>
<comment type="function">
    <text evidence="10 11">Involved in cell wall formation. Catalyzes the final step in the synthesis of UDP-N-acetylmuramoyl-pentapeptide, the precursor of murein.</text>
</comment>
<evidence type="ECO:0000259" key="12">
    <source>
        <dbReference type="Pfam" id="PF01225"/>
    </source>
</evidence>
<evidence type="ECO:0000256" key="6">
    <source>
        <dbReference type="ARBA" id="ARBA00022960"/>
    </source>
</evidence>
<sequence>MIRKTIEQLLNMMKVENDPTLFKDRVIEGVAIDSRKAVNGQLFVPFKGEHTDGHKYVRQAIEQGAGAALWQKDVPNPPEGLPILIVEDTLIALQQLAKAYRNELSIKVVGITGSNGKTTTKDMITSLLSLKYKVQKTEGNYNNHIGLPLTILSLSHETEIAVLEMGMSSKGEIELLTKLAAPDVAVITNIGESHLQDLGSREAIAEAKLEIVSGLSESGCLIYYGDEPLLKESIENMETLQTKTFGFEESDDLYPLTVEALQTGNRFMINAAPGIEFVLPVLGRHNVSNAMAAMLVAHEMGIDYKEMQAGLESVELTKMRMEWVEGVRGVKLINDTYNASPTSMKAAIELTAQMPDFEKKILVLGDMLELGLDEELFHYQVGQTVDGEAINYLFTFGRLGQFIAAGAKNSLGEDRIFAFTDKQELIEKLSSILIGGELITVKASRGMKLEEVVEALASE</sequence>
<organism evidence="15 16">
    <name type="scientific">Bacillus kandeliae</name>
    <dbReference type="NCBI Taxonomy" id="3129297"/>
    <lineage>
        <taxon>Bacteria</taxon>
        <taxon>Bacillati</taxon>
        <taxon>Bacillota</taxon>
        <taxon>Bacilli</taxon>
        <taxon>Bacillales</taxon>
        <taxon>Bacillaceae</taxon>
        <taxon>Bacillus</taxon>
    </lineage>
</organism>
<comment type="catalytic activity">
    <reaction evidence="10 11">
        <text>D-alanyl-D-alanine + UDP-N-acetyl-alpha-D-muramoyl-L-alanyl-gamma-D-glutamyl-meso-2,6-diaminopimelate + ATP = UDP-N-acetyl-alpha-D-muramoyl-L-alanyl-gamma-D-glutamyl-meso-2,6-diaminopimeloyl-D-alanyl-D-alanine + ADP + phosphate + H(+)</text>
        <dbReference type="Rhea" id="RHEA:28374"/>
        <dbReference type="ChEBI" id="CHEBI:15378"/>
        <dbReference type="ChEBI" id="CHEBI:30616"/>
        <dbReference type="ChEBI" id="CHEBI:43474"/>
        <dbReference type="ChEBI" id="CHEBI:57822"/>
        <dbReference type="ChEBI" id="CHEBI:61386"/>
        <dbReference type="ChEBI" id="CHEBI:83905"/>
        <dbReference type="ChEBI" id="CHEBI:456216"/>
        <dbReference type="EC" id="6.3.2.10"/>
    </reaction>
</comment>
<dbReference type="EMBL" id="CP147404">
    <property type="protein sequence ID" value="WXB93509.1"/>
    <property type="molecule type" value="Genomic_DNA"/>
</dbReference>
<dbReference type="InterPro" id="IPR013221">
    <property type="entry name" value="Mur_ligase_cen"/>
</dbReference>
<keyword evidence="16" id="KW-1185">Reference proteome</keyword>
<feature type="domain" description="Mur ligase central" evidence="14">
    <location>
        <begin position="111"/>
        <end position="297"/>
    </location>
</feature>
<dbReference type="Gene3D" id="3.90.190.20">
    <property type="entry name" value="Mur ligase, C-terminal domain"/>
    <property type="match status" value="1"/>
</dbReference>
<dbReference type="Pfam" id="PF01225">
    <property type="entry name" value="Mur_ligase"/>
    <property type="match status" value="1"/>
</dbReference>
<dbReference type="InterPro" id="IPR051046">
    <property type="entry name" value="MurCDEF_CellWall_CoF430Synth"/>
</dbReference>
<dbReference type="NCBIfam" id="TIGR01143">
    <property type="entry name" value="murF"/>
    <property type="match status" value="1"/>
</dbReference>
<proteinExistence type="inferred from homology"/>
<dbReference type="RefSeq" id="WP_338752858.1">
    <property type="nucleotide sequence ID" value="NZ_CP147404.1"/>
</dbReference>
<dbReference type="InterPro" id="IPR004101">
    <property type="entry name" value="Mur_ligase_C"/>
</dbReference>
<feature type="binding site" evidence="10">
    <location>
        <begin position="113"/>
        <end position="119"/>
    </location>
    <ligand>
        <name>ATP</name>
        <dbReference type="ChEBI" id="CHEBI:30616"/>
    </ligand>
</feature>